<evidence type="ECO:0000256" key="11">
    <source>
        <dbReference type="ARBA" id="ARBA00057735"/>
    </source>
</evidence>
<accession>A0A3A4R0D6</accession>
<sequence>MKGLFITFEGPEGCGKTTQAKLLADLLASMGYNVTLTQDPGGSSIGDKVRKLLLDPLHGQMAPLTELFLFLASRHQLVEEIIRKELEAGNIVISSRYSDATLAYQGYGRKIDLELLKQLNDVATNNICPDLTILLDIDPQRGIARARCRQDLDRIEDEEIGFHETVRQGYLELCRLFPERIKKVDADDTIENVQAEVKELVIDVLDKI</sequence>
<comment type="similarity">
    <text evidence="1 12">Belongs to the thymidylate kinase family.</text>
</comment>
<evidence type="ECO:0000256" key="9">
    <source>
        <dbReference type="ARBA" id="ARBA00029962"/>
    </source>
</evidence>
<dbReference type="EMBL" id="QZJZ01000097">
    <property type="protein sequence ID" value="RJP56287.1"/>
    <property type="molecule type" value="Genomic_DNA"/>
</dbReference>
<evidence type="ECO:0000256" key="12">
    <source>
        <dbReference type="HAMAP-Rule" id="MF_00165"/>
    </source>
</evidence>
<dbReference type="CDD" id="cd01672">
    <property type="entry name" value="TMPK"/>
    <property type="match status" value="1"/>
</dbReference>
<keyword evidence="5 12" id="KW-0545">Nucleotide biosynthesis</keyword>
<dbReference type="Pfam" id="PF02223">
    <property type="entry name" value="Thymidylate_kin"/>
    <property type="match status" value="1"/>
</dbReference>
<dbReference type="Gene3D" id="3.40.50.300">
    <property type="entry name" value="P-loop containing nucleotide triphosphate hydrolases"/>
    <property type="match status" value="1"/>
</dbReference>
<dbReference type="InterPro" id="IPR039430">
    <property type="entry name" value="Thymidylate_kin-like_dom"/>
</dbReference>
<feature type="domain" description="Thymidylate kinase-like" evidence="13">
    <location>
        <begin position="8"/>
        <end position="197"/>
    </location>
</feature>
<evidence type="ECO:0000256" key="7">
    <source>
        <dbReference type="ARBA" id="ARBA00022777"/>
    </source>
</evidence>
<dbReference type="GO" id="GO:0006227">
    <property type="term" value="P:dUDP biosynthetic process"/>
    <property type="evidence" value="ECO:0007669"/>
    <property type="project" value="TreeGrafter"/>
</dbReference>
<comment type="function">
    <text evidence="11 12">Phosphorylation of dTMP to form dTDP in both de novo and salvage pathways of dTTP synthesis.</text>
</comment>
<proteinExistence type="inferred from homology"/>
<dbReference type="InterPro" id="IPR027417">
    <property type="entry name" value="P-loop_NTPase"/>
</dbReference>
<gene>
    <name evidence="12" type="primary">tmk</name>
    <name evidence="14" type="ORF">C4541_12525</name>
</gene>
<dbReference type="SUPFAM" id="SSF52540">
    <property type="entry name" value="P-loop containing nucleoside triphosphate hydrolases"/>
    <property type="match status" value="1"/>
</dbReference>
<dbReference type="Proteomes" id="UP000266426">
    <property type="component" value="Unassembled WGS sequence"/>
</dbReference>
<feature type="binding site" evidence="12">
    <location>
        <begin position="10"/>
        <end position="17"/>
    </location>
    <ligand>
        <name>ATP</name>
        <dbReference type="ChEBI" id="CHEBI:30616"/>
    </ligand>
</feature>
<dbReference type="NCBIfam" id="TIGR00041">
    <property type="entry name" value="DTMP_kinase"/>
    <property type="match status" value="1"/>
</dbReference>
<protein>
    <recommendedName>
        <fullName evidence="3 12">Thymidylate kinase</fullName>
        <ecNumber evidence="2 12">2.7.4.9</ecNumber>
    </recommendedName>
    <alternativeName>
        <fullName evidence="9 12">dTMP kinase</fullName>
    </alternativeName>
</protein>
<comment type="caution">
    <text evidence="14">The sequence shown here is derived from an EMBL/GenBank/DDBJ whole genome shotgun (WGS) entry which is preliminary data.</text>
</comment>
<dbReference type="PANTHER" id="PTHR10344">
    <property type="entry name" value="THYMIDYLATE KINASE"/>
    <property type="match status" value="1"/>
</dbReference>
<dbReference type="InterPro" id="IPR018094">
    <property type="entry name" value="Thymidylate_kinase"/>
</dbReference>
<evidence type="ECO:0000256" key="2">
    <source>
        <dbReference type="ARBA" id="ARBA00012980"/>
    </source>
</evidence>
<evidence type="ECO:0000313" key="15">
    <source>
        <dbReference type="Proteomes" id="UP000266426"/>
    </source>
</evidence>
<evidence type="ECO:0000256" key="4">
    <source>
        <dbReference type="ARBA" id="ARBA00022679"/>
    </source>
</evidence>
<keyword evidence="8 12" id="KW-0067">ATP-binding</keyword>
<dbReference type="PANTHER" id="PTHR10344:SF4">
    <property type="entry name" value="UMP-CMP KINASE 2, MITOCHONDRIAL"/>
    <property type="match status" value="1"/>
</dbReference>
<dbReference type="GO" id="GO:0006233">
    <property type="term" value="P:dTDP biosynthetic process"/>
    <property type="evidence" value="ECO:0007669"/>
    <property type="project" value="InterPro"/>
</dbReference>
<keyword evidence="6 12" id="KW-0547">Nucleotide-binding</keyword>
<dbReference type="GO" id="GO:0005829">
    <property type="term" value="C:cytosol"/>
    <property type="evidence" value="ECO:0007669"/>
    <property type="project" value="TreeGrafter"/>
</dbReference>
<evidence type="ECO:0000313" key="14">
    <source>
        <dbReference type="EMBL" id="RJP56287.1"/>
    </source>
</evidence>
<evidence type="ECO:0000256" key="6">
    <source>
        <dbReference type="ARBA" id="ARBA00022741"/>
    </source>
</evidence>
<dbReference type="GO" id="GO:0006235">
    <property type="term" value="P:dTTP biosynthetic process"/>
    <property type="evidence" value="ECO:0007669"/>
    <property type="project" value="UniProtKB-UniRule"/>
</dbReference>
<comment type="catalytic activity">
    <reaction evidence="10 12">
        <text>dTMP + ATP = dTDP + ADP</text>
        <dbReference type="Rhea" id="RHEA:13517"/>
        <dbReference type="ChEBI" id="CHEBI:30616"/>
        <dbReference type="ChEBI" id="CHEBI:58369"/>
        <dbReference type="ChEBI" id="CHEBI:63528"/>
        <dbReference type="ChEBI" id="CHEBI:456216"/>
        <dbReference type="EC" id="2.7.4.9"/>
    </reaction>
</comment>
<dbReference type="AlphaFoldDB" id="A0A3A4R0D6"/>
<dbReference type="EC" id="2.7.4.9" evidence="2 12"/>
<name>A0A3A4R0D6_9BACT</name>
<evidence type="ECO:0000256" key="3">
    <source>
        <dbReference type="ARBA" id="ARBA00017144"/>
    </source>
</evidence>
<evidence type="ECO:0000256" key="5">
    <source>
        <dbReference type="ARBA" id="ARBA00022727"/>
    </source>
</evidence>
<dbReference type="GO" id="GO:0005524">
    <property type="term" value="F:ATP binding"/>
    <property type="evidence" value="ECO:0007669"/>
    <property type="project" value="UniProtKB-UniRule"/>
</dbReference>
<evidence type="ECO:0000256" key="8">
    <source>
        <dbReference type="ARBA" id="ARBA00022840"/>
    </source>
</evidence>
<organism evidence="14 15">
    <name type="scientific">Candidatus Auribacter fodinae</name>
    <dbReference type="NCBI Taxonomy" id="2093366"/>
    <lineage>
        <taxon>Bacteria</taxon>
        <taxon>Pseudomonadati</taxon>
        <taxon>Candidatus Auribacterota</taxon>
        <taxon>Candidatus Auribacteria</taxon>
        <taxon>Candidatus Auribacterales</taxon>
        <taxon>Candidatus Auribacteraceae</taxon>
        <taxon>Candidatus Auribacter</taxon>
    </lineage>
</organism>
<evidence type="ECO:0000256" key="1">
    <source>
        <dbReference type="ARBA" id="ARBA00009776"/>
    </source>
</evidence>
<evidence type="ECO:0000259" key="13">
    <source>
        <dbReference type="Pfam" id="PF02223"/>
    </source>
</evidence>
<keyword evidence="7 12" id="KW-0418">Kinase</keyword>
<dbReference type="FunFam" id="3.40.50.300:FF:000225">
    <property type="entry name" value="Thymidylate kinase"/>
    <property type="match status" value="1"/>
</dbReference>
<evidence type="ECO:0000256" key="10">
    <source>
        <dbReference type="ARBA" id="ARBA00048743"/>
    </source>
</evidence>
<dbReference type="HAMAP" id="MF_00165">
    <property type="entry name" value="Thymidylate_kinase"/>
    <property type="match status" value="1"/>
</dbReference>
<reference evidence="14 15" key="1">
    <citation type="journal article" date="2017" name="ISME J.">
        <title>Energy and carbon metabolisms in a deep terrestrial subsurface fluid microbial community.</title>
        <authorList>
            <person name="Momper L."/>
            <person name="Jungbluth S.P."/>
            <person name="Lee M.D."/>
            <person name="Amend J.P."/>
        </authorList>
    </citation>
    <scope>NUCLEOTIDE SEQUENCE [LARGE SCALE GENOMIC DNA]</scope>
    <source>
        <strain evidence="14">SURF_26</strain>
    </source>
</reference>
<keyword evidence="4 12" id="KW-0808">Transferase</keyword>
<dbReference type="GO" id="GO:0004798">
    <property type="term" value="F:dTMP kinase activity"/>
    <property type="evidence" value="ECO:0007669"/>
    <property type="project" value="UniProtKB-UniRule"/>
</dbReference>